<feature type="domain" description="Aminotransferase class I/classII large" evidence="5">
    <location>
        <begin position="28"/>
        <end position="196"/>
    </location>
</feature>
<dbReference type="CDD" id="cd00609">
    <property type="entry name" value="AAT_like"/>
    <property type="match status" value="1"/>
</dbReference>
<dbReference type="Gene3D" id="3.40.640.10">
    <property type="entry name" value="Type I PLP-dependent aspartate aminotransferase-like (Major domain)"/>
    <property type="match status" value="1"/>
</dbReference>
<keyword evidence="4" id="KW-0663">Pyridoxal phosphate</keyword>
<evidence type="ECO:0000313" key="6">
    <source>
        <dbReference type="EMBL" id="SVC55239.1"/>
    </source>
</evidence>
<evidence type="ECO:0000256" key="3">
    <source>
        <dbReference type="ARBA" id="ARBA00022679"/>
    </source>
</evidence>
<evidence type="ECO:0000256" key="2">
    <source>
        <dbReference type="ARBA" id="ARBA00022576"/>
    </source>
</evidence>
<dbReference type="PANTHER" id="PTHR43807:SF20">
    <property type="entry name" value="FI04487P"/>
    <property type="match status" value="1"/>
</dbReference>
<sequence length="196" mass="21238">MTAVASKLPQVGTTIFTVMSQLALDHNAINLSQGFPDFSAPMELLERVSYHLSAGHNQYAPMAGAPELLRQIGIKVNRTYHRQVDADSEITVTSGGTEALFSAVQAFVTPGQQVIVFDPAYDSYEPAVTLAGGKTVHLPLVTPEFSVDWDRVRDAINPKTRMIILNSPHNPTGAVLSAEDLNILAELVRDTSIILL</sequence>
<dbReference type="InterPro" id="IPR051326">
    <property type="entry name" value="Kynurenine-oxoglutarate_AT"/>
</dbReference>
<keyword evidence="2" id="KW-0032">Aminotransferase</keyword>
<dbReference type="InterPro" id="IPR015421">
    <property type="entry name" value="PyrdxlP-dep_Trfase_major"/>
</dbReference>
<dbReference type="Pfam" id="PF00155">
    <property type="entry name" value="Aminotran_1_2"/>
    <property type="match status" value="1"/>
</dbReference>
<evidence type="ECO:0000256" key="4">
    <source>
        <dbReference type="ARBA" id="ARBA00022898"/>
    </source>
</evidence>
<accession>A0A382N249</accession>
<keyword evidence="3" id="KW-0808">Transferase</keyword>
<feature type="non-terminal residue" evidence="6">
    <location>
        <position position="196"/>
    </location>
</feature>
<proteinExistence type="predicted"/>
<name>A0A382N249_9ZZZZ</name>
<dbReference type="SUPFAM" id="SSF53383">
    <property type="entry name" value="PLP-dependent transferases"/>
    <property type="match status" value="1"/>
</dbReference>
<dbReference type="InterPro" id="IPR015424">
    <property type="entry name" value="PyrdxlP-dep_Trfase"/>
</dbReference>
<dbReference type="GO" id="GO:0005737">
    <property type="term" value="C:cytoplasm"/>
    <property type="evidence" value="ECO:0007669"/>
    <property type="project" value="TreeGrafter"/>
</dbReference>
<comment type="cofactor">
    <cofactor evidence="1">
        <name>pyridoxal 5'-phosphate</name>
        <dbReference type="ChEBI" id="CHEBI:597326"/>
    </cofactor>
</comment>
<dbReference type="EMBL" id="UINC01097491">
    <property type="protein sequence ID" value="SVC55239.1"/>
    <property type="molecule type" value="Genomic_DNA"/>
</dbReference>
<organism evidence="6">
    <name type="scientific">marine metagenome</name>
    <dbReference type="NCBI Taxonomy" id="408172"/>
    <lineage>
        <taxon>unclassified sequences</taxon>
        <taxon>metagenomes</taxon>
        <taxon>ecological metagenomes</taxon>
    </lineage>
</organism>
<dbReference type="Gene3D" id="3.90.1150.10">
    <property type="entry name" value="Aspartate Aminotransferase, domain 1"/>
    <property type="match status" value="1"/>
</dbReference>
<evidence type="ECO:0000256" key="1">
    <source>
        <dbReference type="ARBA" id="ARBA00001933"/>
    </source>
</evidence>
<evidence type="ECO:0000259" key="5">
    <source>
        <dbReference type="Pfam" id="PF00155"/>
    </source>
</evidence>
<protein>
    <recommendedName>
        <fullName evidence="5">Aminotransferase class I/classII large domain-containing protein</fullName>
    </recommendedName>
</protein>
<dbReference type="InterPro" id="IPR004839">
    <property type="entry name" value="Aminotransferase_I/II_large"/>
</dbReference>
<dbReference type="AlphaFoldDB" id="A0A382N249"/>
<reference evidence="6" key="1">
    <citation type="submission" date="2018-05" db="EMBL/GenBank/DDBJ databases">
        <authorList>
            <person name="Lanie J.A."/>
            <person name="Ng W.-L."/>
            <person name="Kazmierczak K.M."/>
            <person name="Andrzejewski T.M."/>
            <person name="Davidsen T.M."/>
            <person name="Wayne K.J."/>
            <person name="Tettelin H."/>
            <person name="Glass J.I."/>
            <person name="Rusch D."/>
            <person name="Podicherti R."/>
            <person name="Tsui H.-C.T."/>
            <person name="Winkler M.E."/>
        </authorList>
    </citation>
    <scope>NUCLEOTIDE SEQUENCE</scope>
</reference>
<dbReference type="InterPro" id="IPR015422">
    <property type="entry name" value="PyrdxlP-dep_Trfase_small"/>
</dbReference>
<dbReference type="GO" id="GO:0016212">
    <property type="term" value="F:kynurenine-oxoglutarate transaminase activity"/>
    <property type="evidence" value="ECO:0007669"/>
    <property type="project" value="TreeGrafter"/>
</dbReference>
<dbReference type="GO" id="GO:0030170">
    <property type="term" value="F:pyridoxal phosphate binding"/>
    <property type="evidence" value="ECO:0007669"/>
    <property type="project" value="InterPro"/>
</dbReference>
<gene>
    <name evidence="6" type="ORF">METZ01_LOCUS308093</name>
</gene>
<dbReference type="PANTHER" id="PTHR43807">
    <property type="entry name" value="FI04487P"/>
    <property type="match status" value="1"/>
</dbReference>